<reference evidence="8 9" key="1">
    <citation type="submission" date="2018-12" db="EMBL/GenBank/DDBJ databases">
        <authorList>
            <consortium name="Pathogen Informatics"/>
        </authorList>
    </citation>
    <scope>NUCLEOTIDE SEQUENCE [LARGE SCALE GENOMIC DNA]</scope>
    <source>
        <strain evidence="8 9">NCTC10951</strain>
    </source>
</reference>
<feature type="chain" id="PRO_5038729770" description="Lipoprotein" evidence="7">
    <location>
        <begin position="28"/>
        <end position="290"/>
    </location>
</feature>
<evidence type="ECO:0000313" key="8">
    <source>
        <dbReference type="EMBL" id="VEI17291.1"/>
    </source>
</evidence>
<evidence type="ECO:0000256" key="7">
    <source>
        <dbReference type="SAM" id="SignalP"/>
    </source>
</evidence>
<dbReference type="Gene3D" id="3.40.190.10">
    <property type="entry name" value="Periplasmic binding protein-like II"/>
    <property type="match status" value="2"/>
</dbReference>
<accession>A0A3S4V3D2</accession>
<dbReference type="OrthoDB" id="9812878at2"/>
<evidence type="ECO:0000256" key="6">
    <source>
        <dbReference type="PIRNR" id="PIRNR002854"/>
    </source>
</evidence>
<dbReference type="GO" id="GO:0016020">
    <property type="term" value="C:membrane"/>
    <property type="evidence" value="ECO:0007669"/>
    <property type="project" value="UniProtKB-SubCell"/>
</dbReference>
<proteinExistence type="inferred from homology"/>
<gene>
    <name evidence="8" type="primary">metQ</name>
    <name evidence="8" type="ORF">NCTC10951_02119</name>
</gene>
<evidence type="ECO:0000256" key="4">
    <source>
        <dbReference type="ARBA" id="ARBA00023139"/>
    </source>
</evidence>
<comment type="similarity">
    <text evidence="6">Belongs to the nlpA lipoprotein family.</text>
</comment>
<dbReference type="RefSeq" id="WP_126414543.1">
    <property type="nucleotide sequence ID" value="NZ_JASPER010000082.1"/>
</dbReference>
<protein>
    <recommendedName>
        <fullName evidence="6">Lipoprotein</fullName>
    </recommendedName>
</protein>
<keyword evidence="2 7" id="KW-0732">Signal</keyword>
<evidence type="ECO:0000256" key="2">
    <source>
        <dbReference type="ARBA" id="ARBA00022729"/>
    </source>
</evidence>
<dbReference type="Proteomes" id="UP000268658">
    <property type="component" value="Chromosome"/>
</dbReference>
<evidence type="ECO:0000256" key="1">
    <source>
        <dbReference type="ARBA" id="ARBA00004635"/>
    </source>
</evidence>
<keyword evidence="5 6" id="KW-0449">Lipoprotein</keyword>
<dbReference type="SUPFAM" id="SSF53850">
    <property type="entry name" value="Periplasmic binding protein-like II"/>
    <property type="match status" value="1"/>
</dbReference>
<dbReference type="PIRSF" id="PIRSF002854">
    <property type="entry name" value="MetQ"/>
    <property type="match status" value="1"/>
</dbReference>
<organism evidence="8 9">
    <name type="scientific">Actinomyces viscosus</name>
    <dbReference type="NCBI Taxonomy" id="1656"/>
    <lineage>
        <taxon>Bacteria</taxon>
        <taxon>Bacillati</taxon>
        <taxon>Actinomycetota</taxon>
        <taxon>Actinomycetes</taxon>
        <taxon>Actinomycetales</taxon>
        <taxon>Actinomycetaceae</taxon>
        <taxon>Actinomyces</taxon>
    </lineage>
</organism>
<keyword evidence="3" id="KW-0472">Membrane</keyword>
<evidence type="ECO:0000256" key="3">
    <source>
        <dbReference type="ARBA" id="ARBA00023136"/>
    </source>
</evidence>
<evidence type="ECO:0000313" key="9">
    <source>
        <dbReference type="Proteomes" id="UP000268658"/>
    </source>
</evidence>
<sequence length="290" mass="31125">MSSSSSSISRRTVIAGGLATAAALTLAACGSKSGKNGDVQGIKVDGDTATITIGATPKPHVEILQWVQDNLTEGSGIKLDIKEINDYQTPNSSLDDGSLAANFYQTPNFLEQQNKEKGYDFVSIADVHIEPMGIYTSKGYKDVKEIQDGGTIVLNNDPANTARGLKLLATAGLIELDKSAELPSDTDVTSNPKNLKFTTVDGAQVYKSMPDAEAAVINGNYAIEAGLNPKEDSLFLEKGGKDSEYPNQLVVRKDDKDNEHLKKLASLLNDAKLREYITTTWPNEAVIPAF</sequence>
<keyword evidence="4" id="KW-0564">Palmitate</keyword>
<dbReference type="Pfam" id="PF03180">
    <property type="entry name" value="Lipoprotein_9"/>
    <property type="match status" value="1"/>
</dbReference>
<dbReference type="PROSITE" id="PS51318">
    <property type="entry name" value="TAT"/>
    <property type="match status" value="1"/>
</dbReference>
<evidence type="ECO:0000256" key="5">
    <source>
        <dbReference type="ARBA" id="ARBA00023288"/>
    </source>
</evidence>
<name>A0A3S4V3D2_ACTVI</name>
<dbReference type="PANTHER" id="PTHR30429">
    <property type="entry name" value="D-METHIONINE-BINDING LIPOPROTEIN METQ"/>
    <property type="match status" value="1"/>
</dbReference>
<dbReference type="AlphaFoldDB" id="A0A3S4V3D2"/>
<dbReference type="KEGG" id="avc:NCTC10951_02119"/>
<comment type="subcellular location">
    <subcellularLocation>
        <location evidence="1">Membrane</location>
        <topology evidence="1">Lipid-anchor</topology>
    </subcellularLocation>
</comment>
<dbReference type="PANTHER" id="PTHR30429:SF0">
    <property type="entry name" value="METHIONINE-BINDING LIPOPROTEIN METQ"/>
    <property type="match status" value="1"/>
</dbReference>
<feature type="signal peptide" evidence="7">
    <location>
        <begin position="1"/>
        <end position="27"/>
    </location>
</feature>
<dbReference type="InterPro" id="IPR006311">
    <property type="entry name" value="TAT_signal"/>
</dbReference>
<dbReference type="InterPro" id="IPR004872">
    <property type="entry name" value="Lipoprotein_NlpA"/>
</dbReference>
<dbReference type="EMBL" id="LR134477">
    <property type="protein sequence ID" value="VEI17291.1"/>
    <property type="molecule type" value="Genomic_DNA"/>
</dbReference>